<reference evidence="3" key="2">
    <citation type="submission" date="2020-09" db="EMBL/GenBank/DDBJ databases">
        <authorList>
            <person name="Sun Q."/>
            <person name="Zhou Y."/>
        </authorList>
    </citation>
    <scope>NUCLEOTIDE SEQUENCE</scope>
    <source>
        <strain evidence="3">CGMCC 1.16012</strain>
    </source>
</reference>
<feature type="domain" description="Rhodanese" evidence="2">
    <location>
        <begin position="21"/>
        <end position="137"/>
    </location>
</feature>
<sequence length="352" mass="38633">MGMSFPLPPLADLPDLPFDEIIDVRSPAEFAEDHLPGAVSMPVMSNEERAEIGTIYVQDSPFTARKKGAAVVARNAARHLETLLADKPKGYRPLVYCWRGGQRSGSFAVILRQIGWQAEVVEDGYRAYRRLVQQAMYDAPCPFPVVVLAGDTGTAKTAILAELKRQGTQVLDLEGLANHRGSIFGAMPEGQPAQKGFESALAAQMAAMDPVRPVVVEAESNKVGDIRLPPAIWHAMMKAPRIEVAAPVEARATYLTRTYTDTLPNTDGVVALIQSLSDLHPKDRIAGWVELAQKTEWQELSQELMLHHYDPRYARTSRRNPAPETRLDLSDLSDATLRDTAGQIADLVAKMG</sequence>
<accession>A0A917AF46</accession>
<evidence type="ECO:0000313" key="3">
    <source>
        <dbReference type="EMBL" id="GGE47689.1"/>
    </source>
</evidence>
<dbReference type="AlphaFoldDB" id="A0A917AF46"/>
<dbReference type="Proteomes" id="UP000606730">
    <property type="component" value="Unassembled WGS sequence"/>
</dbReference>
<dbReference type="InterPro" id="IPR036873">
    <property type="entry name" value="Rhodanese-like_dom_sf"/>
</dbReference>
<dbReference type="NCBIfam" id="NF008752">
    <property type="entry name" value="PRK11784.1-4"/>
    <property type="match status" value="1"/>
</dbReference>
<dbReference type="GO" id="GO:0002098">
    <property type="term" value="P:tRNA wobble uridine modification"/>
    <property type="evidence" value="ECO:0007669"/>
    <property type="project" value="InterPro"/>
</dbReference>
<evidence type="ECO:0000256" key="1">
    <source>
        <dbReference type="ARBA" id="ARBA00023266"/>
    </source>
</evidence>
<dbReference type="PANTHER" id="PTHR30401:SF0">
    <property type="entry name" value="TRNA 2-SELENOURIDINE SYNTHASE"/>
    <property type="match status" value="1"/>
</dbReference>
<gene>
    <name evidence="3" type="ORF">GCM10011517_14400</name>
</gene>
<dbReference type="NCBIfam" id="NF008750">
    <property type="entry name" value="PRK11784.1-2"/>
    <property type="match status" value="1"/>
</dbReference>
<protein>
    <submittedName>
        <fullName evidence="3">tRNA 2-selenouridine synthase</fullName>
    </submittedName>
</protein>
<name>A0A917AF46_9RHOB</name>
<dbReference type="Gene3D" id="3.40.250.10">
    <property type="entry name" value="Rhodanese-like domain"/>
    <property type="match status" value="1"/>
</dbReference>
<dbReference type="InterPro" id="IPR058840">
    <property type="entry name" value="AAA_SelU"/>
</dbReference>
<dbReference type="Pfam" id="PF26341">
    <property type="entry name" value="AAA_SelU"/>
    <property type="match status" value="1"/>
</dbReference>
<reference evidence="3" key="1">
    <citation type="journal article" date="2014" name="Int. J. Syst. Evol. Microbiol.">
        <title>Complete genome sequence of Corynebacterium casei LMG S-19264T (=DSM 44701T), isolated from a smear-ripened cheese.</title>
        <authorList>
            <consortium name="US DOE Joint Genome Institute (JGI-PGF)"/>
            <person name="Walter F."/>
            <person name="Albersmeier A."/>
            <person name="Kalinowski J."/>
            <person name="Ruckert C."/>
        </authorList>
    </citation>
    <scope>NUCLEOTIDE SEQUENCE</scope>
    <source>
        <strain evidence="3">CGMCC 1.16012</strain>
    </source>
</reference>
<dbReference type="InterPro" id="IPR017582">
    <property type="entry name" value="SelU"/>
</dbReference>
<dbReference type="SUPFAM" id="SSF52821">
    <property type="entry name" value="Rhodanese/Cell cycle control phosphatase"/>
    <property type="match status" value="1"/>
</dbReference>
<evidence type="ECO:0000313" key="4">
    <source>
        <dbReference type="Proteomes" id="UP000606730"/>
    </source>
</evidence>
<comment type="caution">
    <text evidence="3">The sequence shown here is derived from an EMBL/GenBank/DDBJ whole genome shotgun (WGS) entry which is preliminary data.</text>
</comment>
<dbReference type="EMBL" id="BMKN01000001">
    <property type="protein sequence ID" value="GGE47689.1"/>
    <property type="molecule type" value="Genomic_DNA"/>
</dbReference>
<evidence type="ECO:0000259" key="2">
    <source>
        <dbReference type="PROSITE" id="PS50206"/>
    </source>
</evidence>
<proteinExistence type="predicted"/>
<dbReference type="PANTHER" id="PTHR30401">
    <property type="entry name" value="TRNA 2-SELENOURIDINE SYNTHASE"/>
    <property type="match status" value="1"/>
</dbReference>
<keyword evidence="4" id="KW-1185">Reference proteome</keyword>
<organism evidence="3 4">
    <name type="scientific">Actibacterium pelagium</name>
    <dbReference type="NCBI Taxonomy" id="2029103"/>
    <lineage>
        <taxon>Bacteria</taxon>
        <taxon>Pseudomonadati</taxon>
        <taxon>Pseudomonadota</taxon>
        <taxon>Alphaproteobacteria</taxon>
        <taxon>Rhodobacterales</taxon>
        <taxon>Roseobacteraceae</taxon>
        <taxon>Actibacterium</taxon>
    </lineage>
</organism>
<dbReference type="InterPro" id="IPR001763">
    <property type="entry name" value="Rhodanese-like_dom"/>
</dbReference>
<dbReference type="GO" id="GO:0043828">
    <property type="term" value="F:tRNA 2-selenouridine synthase activity"/>
    <property type="evidence" value="ECO:0007669"/>
    <property type="project" value="InterPro"/>
</dbReference>
<dbReference type="NCBIfam" id="TIGR03167">
    <property type="entry name" value="tRNA_sel_U_synt"/>
    <property type="match status" value="1"/>
</dbReference>
<keyword evidence="1" id="KW-0711">Selenium</keyword>
<dbReference type="SMART" id="SM00450">
    <property type="entry name" value="RHOD"/>
    <property type="match status" value="1"/>
</dbReference>
<dbReference type="PROSITE" id="PS50206">
    <property type="entry name" value="RHODANESE_3"/>
    <property type="match status" value="1"/>
</dbReference>
<dbReference type="Pfam" id="PF00581">
    <property type="entry name" value="Rhodanese"/>
    <property type="match status" value="1"/>
</dbReference>